<dbReference type="Pfam" id="PF01882">
    <property type="entry name" value="DUF58"/>
    <property type="match status" value="1"/>
</dbReference>
<sequence length="397" mass="45163">MKGASFLVSLFLWFILMSIVFDVPRIGVLPLILLIFAVLIPSPGGIEVQRILDKKNVRIGEVITVNLEVRVKKGTGLVFIRDTIPPMFEVIGRPYASFFVLPWRRKFKFSYSLIARKRGKYELPKTEVYSFHVLRVHPTRWMLKGESVEIVVTSHGYLKVSPHRILRASMTQAIMYSRFGPTTTDFKEIREYRPGDPFKAINWKATARVGKLLVNEFEREGRKTVMIILDARMEKLGSYFENPLEYGIKLSMILADFYLSLGNNVGLYILGQGKLVTPASSMSQRETIVKALLSAGLDKEETLENAFKNLEIILRRFSPAVILITNLTEDVTSEITSLKRDLVIIDVSMYGEISEEGSLVELKKQALRKAAQKRVIKWDVGRESPHEVLLKLLGVVE</sequence>
<dbReference type="EMBL" id="CP010835">
    <property type="protein sequence ID" value="AMM53674.1"/>
    <property type="molecule type" value="Genomic_DNA"/>
</dbReference>
<protein>
    <recommendedName>
        <fullName evidence="1">DUF58 domain-containing protein</fullName>
    </recommendedName>
</protein>
<dbReference type="RefSeq" id="WP_068321106.1">
    <property type="nucleotide sequence ID" value="NZ_CP010835.1"/>
</dbReference>
<dbReference type="GeneID" id="28490901"/>
<organism evidence="2 3">
    <name type="scientific">Pyrococcus kukulkanii</name>
    <dbReference type="NCBI Taxonomy" id="1609559"/>
    <lineage>
        <taxon>Archaea</taxon>
        <taxon>Methanobacteriati</taxon>
        <taxon>Methanobacteriota</taxon>
        <taxon>Thermococci</taxon>
        <taxon>Thermococcales</taxon>
        <taxon>Thermococcaceae</taxon>
        <taxon>Pyrococcus</taxon>
    </lineage>
</organism>
<dbReference type="Proteomes" id="UP000070587">
    <property type="component" value="Chromosome"/>
</dbReference>
<reference evidence="3" key="1">
    <citation type="submission" date="2015-02" db="EMBL/GenBank/DDBJ databases">
        <title>Pyrococcus kukulkanii sp. nov., a novel hyperthermophilic archaeon isolated from a deep-sea hydrothermal vent at the Guaymas Basin.</title>
        <authorList>
            <person name="Oger P.M."/>
            <person name="Callac N."/>
            <person name="Jebbar M."/>
            <person name="Godfroy A."/>
        </authorList>
    </citation>
    <scope>NUCLEOTIDE SEQUENCE [LARGE SCALE GENOMIC DNA]</scope>
    <source>
        <strain evidence="3">NCB100</strain>
    </source>
</reference>
<name>A0A127B8R1_9EURY</name>
<dbReference type="PANTHER" id="PTHR34351:SF1">
    <property type="entry name" value="SLR1927 PROTEIN"/>
    <property type="match status" value="1"/>
</dbReference>
<evidence type="ECO:0000259" key="1">
    <source>
        <dbReference type="Pfam" id="PF01882"/>
    </source>
</evidence>
<reference evidence="2 3" key="2">
    <citation type="journal article" date="2016" name="Int. J. Syst. Evol. Microbiol.">
        <title>Pyrococcus kukulkanii sp. nov., a hyperthermophilic, piezophilic archaeon isolated from a deep-sea hydrothermal vent.</title>
        <authorList>
            <person name="Callac N."/>
            <person name="Oger P."/>
            <person name="Lesongeur F."/>
            <person name="Rattray J.E."/>
            <person name="Vannier P."/>
            <person name="Michoud G."/>
            <person name="Beauverger M."/>
            <person name="Gayet N."/>
            <person name="Rouxel O."/>
            <person name="Jebbar M."/>
            <person name="Godfroy A."/>
        </authorList>
    </citation>
    <scope>NUCLEOTIDE SEQUENCE [LARGE SCALE GENOMIC DNA]</scope>
    <source>
        <strain evidence="2 3">NCB100</strain>
    </source>
</reference>
<dbReference type="PANTHER" id="PTHR34351">
    <property type="entry name" value="SLR1927 PROTEIN-RELATED"/>
    <property type="match status" value="1"/>
</dbReference>
<dbReference type="STRING" id="1609559.TQ32_03660"/>
<evidence type="ECO:0000313" key="2">
    <source>
        <dbReference type="EMBL" id="AMM53674.1"/>
    </source>
</evidence>
<dbReference type="OrthoDB" id="31512at2157"/>
<gene>
    <name evidence="2" type="ORF">TQ32_03660</name>
</gene>
<dbReference type="KEGG" id="pyc:TQ32_03660"/>
<evidence type="ECO:0000313" key="3">
    <source>
        <dbReference type="Proteomes" id="UP000070587"/>
    </source>
</evidence>
<dbReference type="AlphaFoldDB" id="A0A127B8R1"/>
<feature type="domain" description="DUF58" evidence="1">
    <location>
        <begin position="188"/>
        <end position="350"/>
    </location>
</feature>
<proteinExistence type="predicted"/>
<accession>A0A127B8R1</accession>
<dbReference type="InterPro" id="IPR002881">
    <property type="entry name" value="DUF58"/>
</dbReference>
<dbReference type="PATRIC" id="fig|1609559.3.peg.761"/>